<comment type="subcellular location">
    <subcellularLocation>
        <location evidence="6">Plastid</location>
        <location evidence="6">Chloroplast</location>
    </subcellularLocation>
</comment>
<accession>A0A8F4WEW4</accession>
<dbReference type="PANTHER" id="PTHR34811">
    <property type="entry name" value="MATURASE K"/>
    <property type="match status" value="1"/>
</dbReference>
<evidence type="ECO:0000259" key="8">
    <source>
        <dbReference type="Pfam" id="PF01348"/>
    </source>
</evidence>
<evidence type="ECO:0000256" key="4">
    <source>
        <dbReference type="ARBA" id="ARBA00022694"/>
    </source>
</evidence>
<dbReference type="HAMAP" id="MF_01390">
    <property type="entry name" value="MatK"/>
    <property type="match status" value="1"/>
</dbReference>
<evidence type="ECO:0000256" key="1">
    <source>
        <dbReference type="ARBA" id="ARBA00006621"/>
    </source>
</evidence>
<dbReference type="InterPro" id="IPR024942">
    <property type="entry name" value="Maturase_MatK_N"/>
</dbReference>
<evidence type="ECO:0000313" key="10">
    <source>
        <dbReference type="EMBL" id="QXG83041.1"/>
    </source>
</evidence>
<geneLocation type="chloroplast" evidence="10"/>
<reference evidence="10" key="1">
    <citation type="submission" date="2021-05" db="EMBL/GenBank/DDBJ databases">
        <title>Characteristics of the complete chloroplast sequence of Stylidium debile and Stylidium petiolare (Stylidiaceae).</title>
        <authorList>
            <person name="Yu W.-B."/>
        </authorList>
    </citation>
    <scope>NUCLEOTIDE SEQUENCE</scope>
</reference>
<keyword evidence="5 6" id="KW-0694">RNA-binding</keyword>
<evidence type="ECO:0000256" key="6">
    <source>
        <dbReference type="HAMAP-Rule" id="MF_01390"/>
    </source>
</evidence>
<dbReference type="InterPro" id="IPR002866">
    <property type="entry name" value="Maturase_MatK"/>
</dbReference>
<dbReference type="GO" id="GO:0008380">
    <property type="term" value="P:RNA splicing"/>
    <property type="evidence" value="ECO:0007669"/>
    <property type="project" value="UniProtKB-UniRule"/>
</dbReference>
<feature type="domain" description="Maturase MatK N-terminal" evidence="9">
    <location>
        <begin position="1"/>
        <end position="331"/>
    </location>
</feature>
<protein>
    <recommendedName>
        <fullName evidence="6">Maturase K</fullName>
    </recommendedName>
    <alternativeName>
        <fullName evidence="6">Intron maturase</fullName>
    </alternativeName>
</protein>
<dbReference type="InterPro" id="IPR024937">
    <property type="entry name" value="Domain_X"/>
</dbReference>
<dbReference type="Pfam" id="PF01348">
    <property type="entry name" value="Intron_maturas2"/>
    <property type="match status" value="1"/>
</dbReference>
<dbReference type="GO" id="GO:0009507">
    <property type="term" value="C:chloroplast"/>
    <property type="evidence" value="ECO:0007669"/>
    <property type="project" value="UniProtKB-SubCell"/>
</dbReference>
<evidence type="ECO:0000259" key="9">
    <source>
        <dbReference type="Pfam" id="PF01824"/>
    </source>
</evidence>
<dbReference type="PANTHER" id="PTHR34811:SF1">
    <property type="entry name" value="MATURASE K"/>
    <property type="match status" value="1"/>
</dbReference>
<keyword evidence="2 7" id="KW-0934">Plastid</keyword>
<dbReference type="GO" id="GO:0003723">
    <property type="term" value="F:RNA binding"/>
    <property type="evidence" value="ECO:0007669"/>
    <property type="project" value="UniProtKB-KW"/>
</dbReference>
<sequence length="504" mass="59657">MEEFKSSLEFDISQQHYLLYPLIFQEYIYSFYHLNKSNLLENSSYDKKYSLIIVKRLIRRMYQENHLILSTQDSKKNAFLGRNKNFYPQVLSEGFAVIMEIPFSRRLLFSLESKGVVKFDHLQSIHSTFSFLEDKFLHFNYGLSILIPFPVHLEILVQALRYCLKDASSLHLLRFFLYEYHNWNSYILSNISKKASSPFSKRNQRLFFFLYNSYVCEYESILLFLCKQSSHLQSISFEPLLGRTHFYGKIKHFGKGFTKAFGINLWLFKGLFIHYVRYQGKSILASKGTSLLMNKWKSYFVNFWQSYFYLWSPPVRVRINQLANHSLDFLGYLSSVRLKPLIIRSQMLKNSFLINNSIKKFDTIVPIISLIGSLSEAKFCNLLGHPISKAVWADLSDFDIIDRFGRIYRNLSHYHSGSSQEKRLYGIKYILRLSCVRTLARKHKSTGRAFLKRLSYKLLEEFFTAEEQILSLTFPKSSSFSRQLYKRRIWYLDIISINDLSNNE</sequence>
<evidence type="ECO:0000256" key="2">
    <source>
        <dbReference type="ARBA" id="ARBA00022640"/>
    </source>
</evidence>
<keyword evidence="3 6" id="KW-0507">mRNA processing</keyword>
<gene>
    <name evidence="6 10" type="primary">matK</name>
</gene>
<evidence type="ECO:0000256" key="7">
    <source>
        <dbReference type="RuleBase" id="RU004226"/>
    </source>
</evidence>
<dbReference type="Pfam" id="PF01824">
    <property type="entry name" value="MatK_N"/>
    <property type="match status" value="1"/>
</dbReference>
<comment type="similarity">
    <text evidence="1 6">Belongs to the intron maturase 2 family. MatK subfamily.</text>
</comment>
<keyword evidence="4 6" id="KW-0819">tRNA processing</keyword>
<evidence type="ECO:0000256" key="5">
    <source>
        <dbReference type="ARBA" id="ARBA00022884"/>
    </source>
</evidence>
<keyword evidence="7 10" id="KW-0150">Chloroplast</keyword>
<feature type="domain" description="Domain X" evidence="8">
    <location>
        <begin position="359"/>
        <end position="480"/>
    </location>
</feature>
<dbReference type="EMBL" id="MZ239204">
    <property type="protein sequence ID" value="QXG83041.1"/>
    <property type="molecule type" value="Genomic_DNA"/>
</dbReference>
<dbReference type="GO" id="GO:0006397">
    <property type="term" value="P:mRNA processing"/>
    <property type="evidence" value="ECO:0007669"/>
    <property type="project" value="UniProtKB-KW"/>
</dbReference>
<dbReference type="GO" id="GO:0008033">
    <property type="term" value="P:tRNA processing"/>
    <property type="evidence" value="ECO:0007669"/>
    <property type="project" value="UniProtKB-KW"/>
</dbReference>
<dbReference type="AlphaFoldDB" id="A0A8F4WEW4"/>
<organism evidence="10">
    <name type="scientific">Stylidium petiolare</name>
    <dbReference type="NCBI Taxonomy" id="2855327"/>
    <lineage>
        <taxon>Eukaryota</taxon>
        <taxon>Viridiplantae</taxon>
        <taxon>Streptophyta</taxon>
        <taxon>Embryophyta</taxon>
        <taxon>Tracheophyta</taxon>
        <taxon>Spermatophyta</taxon>
        <taxon>Magnoliopsida</taxon>
        <taxon>eudicotyledons</taxon>
        <taxon>Gunneridae</taxon>
        <taxon>Pentapetalae</taxon>
        <taxon>asterids</taxon>
        <taxon>campanulids</taxon>
        <taxon>Asterales</taxon>
        <taxon>Stylidiaceae</taxon>
        <taxon>Stylidium</taxon>
    </lineage>
</organism>
<comment type="function">
    <text evidence="6 7">Usually encoded in the trnK tRNA gene intron. Probably assists in splicing its own and other chloroplast group II introns.</text>
</comment>
<proteinExistence type="inferred from homology"/>
<evidence type="ECO:0000256" key="3">
    <source>
        <dbReference type="ARBA" id="ARBA00022664"/>
    </source>
</evidence>
<name>A0A8F4WEW4_9ASTR</name>